<evidence type="ECO:0000256" key="1">
    <source>
        <dbReference type="SAM" id="MobiDB-lite"/>
    </source>
</evidence>
<organism evidence="3 4">
    <name type="scientific">Bradyrhizobium jicamae</name>
    <dbReference type="NCBI Taxonomy" id="280332"/>
    <lineage>
        <taxon>Bacteria</taxon>
        <taxon>Pseudomonadati</taxon>
        <taxon>Pseudomonadota</taxon>
        <taxon>Alphaproteobacteria</taxon>
        <taxon>Hyphomicrobiales</taxon>
        <taxon>Nitrobacteraceae</taxon>
        <taxon>Bradyrhizobium</taxon>
    </lineage>
</organism>
<keyword evidence="2" id="KW-1133">Transmembrane helix</keyword>
<keyword evidence="2" id="KW-0472">Membrane</keyword>
<dbReference type="RefSeq" id="WP_212494991.1">
    <property type="nucleotide sequence ID" value="NZ_JAFCJH010000060.1"/>
</dbReference>
<gene>
    <name evidence="3" type="ORF">JQ615_35585</name>
</gene>
<protein>
    <submittedName>
        <fullName evidence="3">Uncharacterized protein</fullName>
    </submittedName>
</protein>
<evidence type="ECO:0000313" key="4">
    <source>
        <dbReference type="Proteomes" id="UP001315278"/>
    </source>
</evidence>
<name>A0ABS5FV91_9BRAD</name>
<evidence type="ECO:0000256" key="2">
    <source>
        <dbReference type="SAM" id="Phobius"/>
    </source>
</evidence>
<dbReference type="EMBL" id="JAFCJH010000060">
    <property type="protein sequence ID" value="MBR0800697.1"/>
    <property type="molecule type" value="Genomic_DNA"/>
</dbReference>
<dbReference type="Proteomes" id="UP001315278">
    <property type="component" value="Unassembled WGS sequence"/>
</dbReference>
<keyword evidence="2" id="KW-0812">Transmembrane</keyword>
<keyword evidence="4" id="KW-1185">Reference proteome</keyword>
<reference evidence="4" key="1">
    <citation type="journal article" date="2021" name="ISME J.">
        <title>Evolutionary origin and ecological implication of a unique nif island in free-living Bradyrhizobium lineages.</title>
        <authorList>
            <person name="Tao J."/>
        </authorList>
    </citation>
    <scope>NUCLEOTIDE SEQUENCE [LARGE SCALE GENOMIC DNA]</scope>
    <source>
        <strain evidence="4">SZCCT0434</strain>
    </source>
</reference>
<feature type="region of interest" description="Disordered" evidence="1">
    <location>
        <begin position="94"/>
        <end position="115"/>
    </location>
</feature>
<feature type="transmembrane region" description="Helical" evidence="2">
    <location>
        <begin position="20"/>
        <end position="42"/>
    </location>
</feature>
<evidence type="ECO:0000313" key="3">
    <source>
        <dbReference type="EMBL" id="MBR0800697.1"/>
    </source>
</evidence>
<proteinExistence type="predicted"/>
<sequence>MITLKPAEPLGAEQTMDWPVLAAVTAVAVIGGAVVFEAATLLGSGTMSAKPQQPSYEPSAERSAYDIPGFAGSGNDERPLSFPLIRLIDPDRVAEPEHPTSSTKDLASGPAAPEQTKKITALPAHSNASPGNNEIKVAKLTPTGIDPAPGPTQAVAPALVRPEQWRAIPTANASYFNLGGHINSAGIVDSLASGHLRDALKQHSKFGQLPSDIRNHILTQNIDLCRIAPYRTLLGMDDKVLEQEQAVKFIRVR</sequence>
<accession>A0ABS5FV91</accession>
<comment type="caution">
    <text evidence="3">The sequence shown here is derived from an EMBL/GenBank/DDBJ whole genome shotgun (WGS) entry which is preliminary data.</text>
</comment>